<evidence type="ECO:0000259" key="6">
    <source>
        <dbReference type="PROSITE" id="PS50888"/>
    </source>
</evidence>
<dbReference type="PROSITE" id="PS50888">
    <property type="entry name" value="BHLH"/>
    <property type="match status" value="1"/>
</dbReference>
<feature type="domain" description="BHLH" evidence="6">
    <location>
        <begin position="144"/>
        <end position="194"/>
    </location>
</feature>
<evidence type="ECO:0000256" key="2">
    <source>
        <dbReference type="ARBA" id="ARBA00023015"/>
    </source>
</evidence>
<organism evidence="7 8">
    <name type="scientific">Eleusine coracana subsp. coracana</name>
    <dbReference type="NCBI Taxonomy" id="191504"/>
    <lineage>
        <taxon>Eukaryota</taxon>
        <taxon>Viridiplantae</taxon>
        <taxon>Streptophyta</taxon>
        <taxon>Embryophyta</taxon>
        <taxon>Tracheophyta</taxon>
        <taxon>Spermatophyta</taxon>
        <taxon>Magnoliopsida</taxon>
        <taxon>Liliopsida</taxon>
        <taxon>Poales</taxon>
        <taxon>Poaceae</taxon>
        <taxon>PACMAD clade</taxon>
        <taxon>Chloridoideae</taxon>
        <taxon>Cynodonteae</taxon>
        <taxon>Eleusininae</taxon>
        <taxon>Eleusine</taxon>
    </lineage>
</organism>
<dbReference type="PANTHER" id="PTHR45855:SF24">
    <property type="entry name" value="HELIX-LOOP-HELIX DNA-BINDING DOMAIN CONTAINING PROTEIN, EXPRESSED"/>
    <property type="match status" value="1"/>
</dbReference>
<feature type="region of interest" description="Disordered" evidence="5">
    <location>
        <begin position="111"/>
        <end position="152"/>
    </location>
</feature>
<keyword evidence="3" id="KW-0238">DNA-binding</keyword>
<dbReference type="InterPro" id="IPR036638">
    <property type="entry name" value="HLH_DNA-bd_sf"/>
</dbReference>
<dbReference type="PANTHER" id="PTHR45855">
    <property type="entry name" value="TRANSCRIPTION FACTOR PIF1-RELATED"/>
    <property type="match status" value="1"/>
</dbReference>
<reference evidence="7" key="1">
    <citation type="journal article" date="2018" name="DNA Res.">
        <title>Multiple hybrid de novo genome assembly of finger millet, an orphan allotetraploid crop.</title>
        <authorList>
            <person name="Hatakeyama M."/>
            <person name="Aluri S."/>
            <person name="Balachadran M.T."/>
            <person name="Sivarajan S.R."/>
            <person name="Patrignani A."/>
            <person name="Gruter S."/>
            <person name="Poveda L."/>
            <person name="Shimizu-Inatsugi R."/>
            <person name="Baeten J."/>
            <person name="Francoijs K.J."/>
            <person name="Nataraja K.N."/>
            <person name="Reddy Y.A.N."/>
            <person name="Phadnis S."/>
            <person name="Ravikumar R.L."/>
            <person name="Schlapbach R."/>
            <person name="Sreeman S.M."/>
            <person name="Shimizu K.K."/>
        </authorList>
    </citation>
    <scope>NUCLEOTIDE SEQUENCE</scope>
</reference>
<gene>
    <name evidence="7" type="primary">gb24156</name>
    <name evidence="7" type="ORF">PR202_gb24156</name>
</gene>
<comment type="caution">
    <text evidence="7">The sequence shown here is derived from an EMBL/GenBank/DDBJ whole genome shotgun (WGS) entry which is preliminary data.</text>
</comment>
<dbReference type="GO" id="GO:0046983">
    <property type="term" value="F:protein dimerization activity"/>
    <property type="evidence" value="ECO:0007669"/>
    <property type="project" value="InterPro"/>
</dbReference>
<name>A0AAV5FLU3_ELECO</name>
<dbReference type="EMBL" id="BQKI01000088">
    <property type="protein sequence ID" value="GJN35385.1"/>
    <property type="molecule type" value="Genomic_DNA"/>
</dbReference>
<dbReference type="GO" id="GO:0003677">
    <property type="term" value="F:DNA binding"/>
    <property type="evidence" value="ECO:0007669"/>
    <property type="project" value="UniProtKB-KW"/>
</dbReference>
<accession>A0AAV5FLU3</accession>
<reference evidence="7" key="2">
    <citation type="submission" date="2021-12" db="EMBL/GenBank/DDBJ databases">
        <title>Resequencing data analysis of finger millet.</title>
        <authorList>
            <person name="Hatakeyama M."/>
            <person name="Aluri S."/>
            <person name="Balachadran M.T."/>
            <person name="Sivarajan S.R."/>
            <person name="Poveda L."/>
            <person name="Shimizu-Inatsugi R."/>
            <person name="Schlapbach R."/>
            <person name="Sreeman S.M."/>
            <person name="Shimizu K.K."/>
        </authorList>
    </citation>
    <scope>NUCLEOTIDE SEQUENCE</scope>
</reference>
<dbReference type="Pfam" id="PF00010">
    <property type="entry name" value="HLH"/>
    <property type="match status" value="1"/>
</dbReference>
<dbReference type="SMART" id="SM00353">
    <property type="entry name" value="HLH"/>
    <property type="match status" value="1"/>
</dbReference>
<evidence type="ECO:0000313" key="7">
    <source>
        <dbReference type="EMBL" id="GJN35385.1"/>
    </source>
</evidence>
<evidence type="ECO:0000313" key="8">
    <source>
        <dbReference type="Proteomes" id="UP001054889"/>
    </source>
</evidence>
<dbReference type="InterPro" id="IPR011598">
    <property type="entry name" value="bHLH_dom"/>
</dbReference>
<dbReference type="InterPro" id="IPR031066">
    <property type="entry name" value="bHLH_ALC-like_plant"/>
</dbReference>
<sequence>MEFPDEHTPPAGGLWCYNENITGEAATDDDQQFLPGMFSDYCRGNPFDLPWQQGGAGGDNAMFMDMAAVSGHSMPPPVHEPEVLPADGPPENEMASWLSSIVRGDQCVPPSMTDKTEAMSTTKDAADASRAKSKAAAEMSRRRHQGEAHNLTEKKRRCKINERLKTLQQLVPGCDKQSNHASTLEQTIQYLKWLQHLVQAKAKHVRTPAATTPAAYPVVLGQLPMVSYRPLVPCAAHYPAPAMLVPAAAPLYPIPAAALPPATSGADSDSSHRHGAASSSVLKRGRN</sequence>
<dbReference type="GO" id="GO:0005634">
    <property type="term" value="C:nucleus"/>
    <property type="evidence" value="ECO:0007669"/>
    <property type="project" value="TreeGrafter"/>
</dbReference>
<protein>
    <recommendedName>
        <fullName evidence="6">BHLH domain-containing protein</fullName>
    </recommendedName>
</protein>
<keyword evidence="4" id="KW-0804">Transcription</keyword>
<comment type="similarity">
    <text evidence="1">Belongs to the bHLH protein family.</text>
</comment>
<dbReference type="AlphaFoldDB" id="A0AAV5FLU3"/>
<dbReference type="SUPFAM" id="SSF47459">
    <property type="entry name" value="HLH, helix-loop-helix DNA-binding domain"/>
    <property type="match status" value="1"/>
</dbReference>
<dbReference type="Proteomes" id="UP001054889">
    <property type="component" value="Unassembled WGS sequence"/>
</dbReference>
<feature type="region of interest" description="Disordered" evidence="5">
    <location>
        <begin position="260"/>
        <end position="287"/>
    </location>
</feature>
<evidence type="ECO:0000256" key="3">
    <source>
        <dbReference type="ARBA" id="ARBA00023125"/>
    </source>
</evidence>
<proteinExistence type="inferred from homology"/>
<evidence type="ECO:0000256" key="4">
    <source>
        <dbReference type="ARBA" id="ARBA00023163"/>
    </source>
</evidence>
<dbReference type="Gene3D" id="4.10.280.10">
    <property type="entry name" value="Helix-loop-helix DNA-binding domain"/>
    <property type="match status" value="1"/>
</dbReference>
<keyword evidence="8" id="KW-1185">Reference proteome</keyword>
<evidence type="ECO:0000256" key="1">
    <source>
        <dbReference type="ARBA" id="ARBA00005510"/>
    </source>
</evidence>
<evidence type="ECO:0000256" key="5">
    <source>
        <dbReference type="SAM" id="MobiDB-lite"/>
    </source>
</evidence>
<keyword evidence="2" id="KW-0805">Transcription regulation</keyword>